<evidence type="ECO:0000313" key="1">
    <source>
        <dbReference type="EMBL" id="MCO6051232.1"/>
    </source>
</evidence>
<organism evidence="1 2">
    <name type="scientific">Mesorhizobium liriopis</name>
    <dbReference type="NCBI Taxonomy" id="2953882"/>
    <lineage>
        <taxon>Bacteria</taxon>
        <taxon>Pseudomonadati</taxon>
        <taxon>Pseudomonadota</taxon>
        <taxon>Alphaproteobacteria</taxon>
        <taxon>Hyphomicrobiales</taxon>
        <taxon>Phyllobacteriaceae</taxon>
        <taxon>Mesorhizobium</taxon>
    </lineage>
</organism>
<dbReference type="EMBL" id="JAMXQS010000007">
    <property type="protein sequence ID" value="MCO6051232.1"/>
    <property type="molecule type" value="Genomic_DNA"/>
</dbReference>
<comment type="caution">
    <text evidence="1">The sequence shown here is derived from an EMBL/GenBank/DDBJ whole genome shotgun (WGS) entry which is preliminary data.</text>
</comment>
<accession>A0ABT1C8X0</accession>
<keyword evidence="2" id="KW-1185">Reference proteome</keyword>
<reference evidence="1 2" key="1">
    <citation type="submission" date="2022-06" db="EMBL/GenBank/DDBJ databases">
        <title>Mesorhizobium sp. strain RP14 Genome sequencing and assembly.</title>
        <authorList>
            <person name="Kim I."/>
        </authorList>
    </citation>
    <scope>NUCLEOTIDE SEQUENCE [LARGE SCALE GENOMIC DNA]</scope>
    <source>
        <strain evidence="2">RP14(2022)</strain>
    </source>
</reference>
<evidence type="ECO:0000313" key="2">
    <source>
        <dbReference type="Proteomes" id="UP001205906"/>
    </source>
</evidence>
<name>A0ABT1C8X0_9HYPH</name>
<dbReference type="Proteomes" id="UP001205906">
    <property type="component" value="Unassembled WGS sequence"/>
</dbReference>
<sequence length="67" mass="7709">MRHAQDHHIIDHAETDLADFAVVRSRIDSSQRKTLKNAARHRKADTMLFDVRLVLSLIPLEHPVLAM</sequence>
<gene>
    <name evidence="1" type="ORF">NGM99_15715</name>
</gene>
<proteinExistence type="predicted"/>
<dbReference type="RefSeq" id="WP_252820570.1">
    <property type="nucleotide sequence ID" value="NZ_JAMXQS010000007.1"/>
</dbReference>
<protein>
    <submittedName>
        <fullName evidence="1">Uncharacterized protein</fullName>
    </submittedName>
</protein>